<dbReference type="PANTHER" id="PTHR43908">
    <property type="entry name" value="AT29763P-RELATED"/>
    <property type="match status" value="1"/>
</dbReference>
<dbReference type="PROSITE" id="PS50076">
    <property type="entry name" value="DNAJ_2"/>
    <property type="match status" value="1"/>
</dbReference>
<dbReference type="InterPro" id="IPR001623">
    <property type="entry name" value="DnaJ_domain"/>
</dbReference>
<evidence type="ECO:0000313" key="3">
    <source>
        <dbReference type="EMBL" id="KAJ4834079.1"/>
    </source>
</evidence>
<dbReference type="Pfam" id="PF00226">
    <property type="entry name" value="DnaJ"/>
    <property type="match status" value="1"/>
</dbReference>
<dbReference type="EMBL" id="JAKUCV010004786">
    <property type="protein sequence ID" value="KAJ4834079.1"/>
    <property type="molecule type" value="Genomic_DNA"/>
</dbReference>
<feature type="region of interest" description="Disordered" evidence="1">
    <location>
        <begin position="41"/>
        <end position="76"/>
    </location>
</feature>
<proteinExistence type="predicted"/>
<organism evidence="3 4">
    <name type="scientific">Turnera subulata</name>
    <dbReference type="NCBI Taxonomy" id="218843"/>
    <lineage>
        <taxon>Eukaryota</taxon>
        <taxon>Viridiplantae</taxon>
        <taxon>Streptophyta</taxon>
        <taxon>Embryophyta</taxon>
        <taxon>Tracheophyta</taxon>
        <taxon>Spermatophyta</taxon>
        <taxon>Magnoliopsida</taxon>
        <taxon>eudicotyledons</taxon>
        <taxon>Gunneridae</taxon>
        <taxon>Pentapetalae</taxon>
        <taxon>rosids</taxon>
        <taxon>fabids</taxon>
        <taxon>Malpighiales</taxon>
        <taxon>Passifloraceae</taxon>
        <taxon>Turnera</taxon>
    </lineage>
</organism>
<dbReference type="SMART" id="SM00271">
    <property type="entry name" value="DnaJ"/>
    <property type="match status" value="1"/>
</dbReference>
<dbReference type="AlphaFoldDB" id="A0A9Q0FM61"/>
<accession>A0A9Q0FM61</accession>
<dbReference type="OrthoDB" id="10250354at2759"/>
<dbReference type="PANTHER" id="PTHR43908:SF5">
    <property type="entry name" value="CHAPERONE PROTEIN DNAJ 49"/>
    <property type="match status" value="1"/>
</dbReference>
<reference evidence="3" key="1">
    <citation type="submission" date="2022-02" db="EMBL/GenBank/DDBJ databases">
        <authorList>
            <person name="Henning P.M."/>
            <person name="McCubbin A.G."/>
            <person name="Shore J.S."/>
        </authorList>
    </citation>
    <scope>NUCLEOTIDE SEQUENCE</scope>
    <source>
        <strain evidence="3">F60SS</strain>
        <tissue evidence="3">Leaves</tissue>
    </source>
</reference>
<dbReference type="GO" id="GO:0030544">
    <property type="term" value="F:Hsp70 protein binding"/>
    <property type="evidence" value="ECO:0007669"/>
    <property type="project" value="TreeGrafter"/>
</dbReference>
<name>A0A9Q0FM61_9ROSI</name>
<dbReference type="InterPro" id="IPR051100">
    <property type="entry name" value="DnaJ_subfamily_B/C"/>
</dbReference>
<evidence type="ECO:0000256" key="1">
    <source>
        <dbReference type="SAM" id="MobiDB-lite"/>
    </source>
</evidence>
<dbReference type="SUPFAM" id="SSF46565">
    <property type="entry name" value="Chaperone J-domain"/>
    <property type="match status" value="1"/>
</dbReference>
<dbReference type="Gene3D" id="1.10.287.110">
    <property type="entry name" value="DnaJ domain"/>
    <property type="match status" value="1"/>
</dbReference>
<comment type="caution">
    <text evidence="3">The sequence shown here is derived from an EMBL/GenBank/DDBJ whole genome shotgun (WGS) entry which is preliminary data.</text>
</comment>
<keyword evidence="4" id="KW-1185">Reference proteome</keyword>
<dbReference type="GO" id="GO:0005789">
    <property type="term" value="C:endoplasmic reticulum membrane"/>
    <property type="evidence" value="ECO:0007669"/>
    <property type="project" value="TreeGrafter"/>
</dbReference>
<dbReference type="InterPro" id="IPR036869">
    <property type="entry name" value="J_dom_sf"/>
</dbReference>
<protein>
    <recommendedName>
        <fullName evidence="2">J domain-containing protein</fullName>
    </recommendedName>
</protein>
<dbReference type="GO" id="GO:0071218">
    <property type="term" value="P:cellular response to misfolded protein"/>
    <property type="evidence" value="ECO:0007669"/>
    <property type="project" value="TreeGrafter"/>
</dbReference>
<feature type="compositionally biased region" description="Basic and acidic residues" evidence="1">
    <location>
        <begin position="65"/>
        <end position="76"/>
    </location>
</feature>
<dbReference type="CDD" id="cd06257">
    <property type="entry name" value="DnaJ"/>
    <property type="match status" value="1"/>
</dbReference>
<sequence>MSIASGNKQRALKFLKMAQRLNHNLSVNDLFHACGNLDSASSPAAGDEKRGGDGVEDGDNQRGPVRKEGGLNGEERGYTEEHVKLIREIKRNADYYAILGVHPDKNKAPGSEEAFKKLCKAFKCLSDGNSRRQYDQVGLVEEFESDQRFGNVRQRRRRRRDVNAYYDDDFDPDEIFRSFFGQSDMFRTQHVYRARGMGAHHREEDHGGGFNVEAFDEKFPPGSPARANIEDSVIHAELSK</sequence>
<feature type="domain" description="J" evidence="2">
    <location>
        <begin position="71"/>
        <end position="138"/>
    </location>
</feature>
<evidence type="ECO:0000259" key="2">
    <source>
        <dbReference type="PROSITE" id="PS50076"/>
    </source>
</evidence>
<reference evidence="3" key="2">
    <citation type="journal article" date="2023" name="Plants (Basel)">
        <title>Annotation of the Turnera subulata (Passifloraceae) Draft Genome Reveals the S-Locus Evolved after the Divergence of Turneroideae from Passifloroideae in a Stepwise Manner.</title>
        <authorList>
            <person name="Henning P.M."/>
            <person name="Roalson E.H."/>
            <person name="Mir W."/>
            <person name="McCubbin A.G."/>
            <person name="Shore J.S."/>
        </authorList>
    </citation>
    <scope>NUCLEOTIDE SEQUENCE</scope>
    <source>
        <strain evidence="3">F60SS</strain>
    </source>
</reference>
<evidence type="ECO:0000313" key="4">
    <source>
        <dbReference type="Proteomes" id="UP001141552"/>
    </source>
</evidence>
<gene>
    <name evidence="3" type="ORF">Tsubulata_016277</name>
</gene>
<dbReference type="Proteomes" id="UP001141552">
    <property type="component" value="Unassembled WGS sequence"/>
</dbReference>